<evidence type="ECO:0000313" key="1">
    <source>
        <dbReference type="EMBL" id="KAI8439918.1"/>
    </source>
</evidence>
<keyword evidence="2" id="KW-1185">Reference proteome</keyword>
<comment type="caution">
    <text evidence="1">The sequence shown here is derived from an EMBL/GenBank/DDBJ whole genome shotgun (WGS) entry which is preliminary data.</text>
</comment>
<protein>
    <submittedName>
        <fullName evidence="1">Uncharacterized protein</fullName>
    </submittedName>
</protein>
<dbReference type="Proteomes" id="UP001064048">
    <property type="component" value="Chromosome 2"/>
</dbReference>
<organism evidence="1 2">
    <name type="scientific">Choristoneura fumiferana</name>
    <name type="common">Spruce budworm moth</name>
    <name type="synonym">Archips fumiferana</name>
    <dbReference type="NCBI Taxonomy" id="7141"/>
    <lineage>
        <taxon>Eukaryota</taxon>
        <taxon>Metazoa</taxon>
        <taxon>Ecdysozoa</taxon>
        <taxon>Arthropoda</taxon>
        <taxon>Hexapoda</taxon>
        <taxon>Insecta</taxon>
        <taxon>Pterygota</taxon>
        <taxon>Neoptera</taxon>
        <taxon>Endopterygota</taxon>
        <taxon>Lepidoptera</taxon>
        <taxon>Glossata</taxon>
        <taxon>Ditrysia</taxon>
        <taxon>Tortricoidea</taxon>
        <taxon>Tortricidae</taxon>
        <taxon>Tortricinae</taxon>
        <taxon>Choristoneura</taxon>
    </lineage>
</organism>
<evidence type="ECO:0000313" key="2">
    <source>
        <dbReference type="Proteomes" id="UP001064048"/>
    </source>
</evidence>
<accession>A0ACC0KTX9</accession>
<gene>
    <name evidence="1" type="ORF">MSG28_001377</name>
</gene>
<proteinExistence type="predicted"/>
<dbReference type="EMBL" id="CM046102">
    <property type="protein sequence ID" value="KAI8439918.1"/>
    <property type="molecule type" value="Genomic_DNA"/>
</dbReference>
<name>A0ACC0KTX9_CHOFU</name>
<sequence>MMLKSIYFITLLLSVQCWVERPTKTGIISNLAKVEAKNESNIPPDGYIAYGRPVQVGEFPWMTSIDTKVNDGSNNYNQCGGSLISDKHVLTAAHCVVTARQLQDVIITVGDYIRNSFPKDCDAYNQCTVNHRTHPARVTWHQKYNPNSLSNDIAMLKLAKHVNTGLIRPINLPPFDVDDPRYENAPLTVAGWGRTESSGKHTSNSLLATEVNLKTRQECYKVYYNQYPEAHLCAGKPNTRTSSCKDPPYDENPQVIQLETMSRTIP</sequence>
<reference evidence="1 2" key="1">
    <citation type="journal article" date="2022" name="Genome Biol. Evol.">
        <title>The Spruce Budworm Genome: Reconstructing the Evolutionary History of Antifreeze Proteins.</title>
        <authorList>
            <person name="Beliveau C."/>
            <person name="Gagne P."/>
            <person name="Picq S."/>
            <person name="Vernygora O."/>
            <person name="Keeling C.I."/>
            <person name="Pinkney K."/>
            <person name="Doucet D."/>
            <person name="Wen F."/>
            <person name="Johnston J.S."/>
            <person name="Maaroufi H."/>
            <person name="Boyle B."/>
            <person name="Laroche J."/>
            <person name="Dewar K."/>
            <person name="Juretic N."/>
            <person name="Blackburn G."/>
            <person name="Nisole A."/>
            <person name="Brunet B."/>
            <person name="Brandao M."/>
            <person name="Lumley L."/>
            <person name="Duan J."/>
            <person name="Quan G."/>
            <person name="Lucarotti C.J."/>
            <person name="Roe A.D."/>
            <person name="Sperling F.A.H."/>
            <person name="Levesque R.C."/>
            <person name="Cusson M."/>
        </authorList>
    </citation>
    <scope>NUCLEOTIDE SEQUENCE [LARGE SCALE GENOMIC DNA]</scope>
    <source>
        <strain evidence="1">Glfc:IPQL:Cfum</strain>
    </source>
</reference>